<protein>
    <submittedName>
        <fullName evidence="1">Uncharacterized protein</fullName>
    </submittedName>
</protein>
<dbReference type="Proteomes" id="UP000054350">
    <property type="component" value="Unassembled WGS sequence"/>
</dbReference>
<sequence length="607" mass="66931">MKTGRCSPLRWERETSTLEQLPHDILRCIAKVLQSFDDNPNQQVPSAAVYLALASPHLYAPILDVAIHSGTKHPVVRLLHGDGCLASIQRKMTGRFAVFDEVVGNGKPVLFLILPPRDGNRASIQSGISTTIQVSRKWTLLPVHFGRIRGRFVVTDETPIFTFPQGCRSLEFDGRSKDWFPWHRLSGLPHSLKELSIRNLEVFPKVETSAISDPLLVLSSLPPTLRRLHLSNTGYYGRHGSSGQAERDTNGNTVWQLCPWSAVLACVPNTLEELDLVTTSGSSPLPLSALPTLAWLVARLPRLKSFGMTCHDDPELSQVLYALPRTGMQRLALSIHHQNGQDPSACAQLASAMPAAVESLELKLTNMFTPQVAALVIGLPVVSHSLTLHFDAVLEADHFRLIPLAPALKSIDISCEQGPALDGNDIACLLARLPAPLTHLKLRNMRLGGTQAIPTLAKNMPPRLVVLQLPLCEISNDDLDVISTTWPDTLLHLDVSDTNSVPPPLTESPLAAGMLELKFIDHAKWSEKMPMGLRMLSVNGLPVTNGTVVWLVECMRKHTARKKTKVIVGEQFVSQAALEFLMNAFDVELLRTKEGRRGRRRGGNRWL</sequence>
<gene>
    <name evidence="1" type="ORF">AMAG_12317</name>
</gene>
<evidence type="ECO:0000313" key="2">
    <source>
        <dbReference type="Proteomes" id="UP000054350"/>
    </source>
</evidence>
<name>A0A0L0SXL1_ALLM3</name>
<dbReference type="EMBL" id="GG745352">
    <property type="protein sequence ID" value="KNE67247.1"/>
    <property type="molecule type" value="Genomic_DNA"/>
</dbReference>
<proteinExistence type="predicted"/>
<keyword evidence="2" id="KW-1185">Reference proteome</keyword>
<organism evidence="1 2">
    <name type="scientific">Allomyces macrogynus (strain ATCC 38327)</name>
    <name type="common">Allomyces javanicus var. macrogynus</name>
    <dbReference type="NCBI Taxonomy" id="578462"/>
    <lineage>
        <taxon>Eukaryota</taxon>
        <taxon>Fungi</taxon>
        <taxon>Fungi incertae sedis</taxon>
        <taxon>Blastocladiomycota</taxon>
        <taxon>Blastocladiomycetes</taxon>
        <taxon>Blastocladiales</taxon>
        <taxon>Blastocladiaceae</taxon>
        <taxon>Allomyces</taxon>
    </lineage>
</organism>
<accession>A0A0L0SXL1</accession>
<reference evidence="2" key="2">
    <citation type="submission" date="2009-11" db="EMBL/GenBank/DDBJ databases">
        <title>The Genome Sequence of Allomyces macrogynus strain ATCC 38327.</title>
        <authorList>
            <consortium name="The Broad Institute Genome Sequencing Platform"/>
            <person name="Russ C."/>
            <person name="Cuomo C."/>
            <person name="Shea T."/>
            <person name="Young S.K."/>
            <person name="Zeng Q."/>
            <person name="Koehrsen M."/>
            <person name="Haas B."/>
            <person name="Borodovsky M."/>
            <person name="Guigo R."/>
            <person name="Alvarado L."/>
            <person name="Berlin A."/>
            <person name="Borenstein D."/>
            <person name="Chen Z."/>
            <person name="Engels R."/>
            <person name="Freedman E."/>
            <person name="Gellesch M."/>
            <person name="Goldberg J."/>
            <person name="Griggs A."/>
            <person name="Gujja S."/>
            <person name="Heiman D."/>
            <person name="Hepburn T."/>
            <person name="Howarth C."/>
            <person name="Jen D."/>
            <person name="Larson L."/>
            <person name="Lewis B."/>
            <person name="Mehta T."/>
            <person name="Park D."/>
            <person name="Pearson M."/>
            <person name="Roberts A."/>
            <person name="Saif S."/>
            <person name="Shenoy N."/>
            <person name="Sisk P."/>
            <person name="Stolte C."/>
            <person name="Sykes S."/>
            <person name="Walk T."/>
            <person name="White J."/>
            <person name="Yandava C."/>
            <person name="Burger G."/>
            <person name="Gray M.W."/>
            <person name="Holland P.W.H."/>
            <person name="King N."/>
            <person name="Lang F.B.F."/>
            <person name="Roger A.J."/>
            <person name="Ruiz-Trillo I."/>
            <person name="Lander E."/>
            <person name="Nusbaum C."/>
        </authorList>
    </citation>
    <scope>NUCLEOTIDE SEQUENCE [LARGE SCALE GENOMIC DNA]</scope>
    <source>
        <strain evidence="2">ATCC 38327</strain>
    </source>
</reference>
<dbReference type="AlphaFoldDB" id="A0A0L0SXL1"/>
<dbReference type="Gene3D" id="3.80.10.10">
    <property type="entry name" value="Ribonuclease Inhibitor"/>
    <property type="match status" value="1"/>
</dbReference>
<evidence type="ECO:0000313" key="1">
    <source>
        <dbReference type="EMBL" id="KNE67247.1"/>
    </source>
</evidence>
<dbReference type="SUPFAM" id="SSF52047">
    <property type="entry name" value="RNI-like"/>
    <property type="match status" value="1"/>
</dbReference>
<reference evidence="1 2" key="1">
    <citation type="submission" date="2009-11" db="EMBL/GenBank/DDBJ databases">
        <title>Annotation of Allomyces macrogynus ATCC 38327.</title>
        <authorList>
            <consortium name="The Broad Institute Genome Sequencing Platform"/>
            <person name="Russ C."/>
            <person name="Cuomo C."/>
            <person name="Burger G."/>
            <person name="Gray M.W."/>
            <person name="Holland P.W.H."/>
            <person name="King N."/>
            <person name="Lang F.B.F."/>
            <person name="Roger A.J."/>
            <person name="Ruiz-Trillo I."/>
            <person name="Young S.K."/>
            <person name="Zeng Q."/>
            <person name="Gargeya S."/>
            <person name="Fitzgerald M."/>
            <person name="Haas B."/>
            <person name="Abouelleil A."/>
            <person name="Alvarado L."/>
            <person name="Arachchi H.M."/>
            <person name="Berlin A."/>
            <person name="Chapman S.B."/>
            <person name="Gearin G."/>
            <person name="Goldberg J."/>
            <person name="Griggs A."/>
            <person name="Gujja S."/>
            <person name="Hansen M."/>
            <person name="Heiman D."/>
            <person name="Howarth C."/>
            <person name="Larimer J."/>
            <person name="Lui A."/>
            <person name="MacDonald P.J.P."/>
            <person name="McCowen C."/>
            <person name="Montmayeur A."/>
            <person name="Murphy C."/>
            <person name="Neiman D."/>
            <person name="Pearson M."/>
            <person name="Priest M."/>
            <person name="Roberts A."/>
            <person name="Saif S."/>
            <person name="Shea T."/>
            <person name="Sisk P."/>
            <person name="Stolte C."/>
            <person name="Sykes S."/>
            <person name="Wortman J."/>
            <person name="Nusbaum C."/>
            <person name="Birren B."/>
        </authorList>
    </citation>
    <scope>NUCLEOTIDE SEQUENCE [LARGE SCALE GENOMIC DNA]</scope>
    <source>
        <strain evidence="1 2">ATCC 38327</strain>
    </source>
</reference>
<dbReference type="InterPro" id="IPR032675">
    <property type="entry name" value="LRR_dom_sf"/>
</dbReference>
<dbReference type="VEuPathDB" id="FungiDB:AMAG_12317"/>